<organism evidence="2 3">
    <name type="scientific">Trypanosoma rangeli SC58</name>
    <dbReference type="NCBI Taxonomy" id="429131"/>
    <lineage>
        <taxon>Eukaryota</taxon>
        <taxon>Discoba</taxon>
        <taxon>Euglenozoa</taxon>
        <taxon>Kinetoplastea</taxon>
        <taxon>Metakinetoplastina</taxon>
        <taxon>Trypanosomatida</taxon>
        <taxon>Trypanosomatidae</taxon>
        <taxon>Trypanosoma</taxon>
        <taxon>Herpetosoma</taxon>
    </lineage>
</organism>
<dbReference type="InterPro" id="IPR027417">
    <property type="entry name" value="P-loop_NTPase"/>
</dbReference>
<dbReference type="AlphaFoldDB" id="A0A061J1C2"/>
<dbReference type="PANTHER" id="PTHR36978">
    <property type="entry name" value="P-LOOP CONTAINING NUCLEOTIDE TRIPHOSPHATE HYDROLASE"/>
    <property type="match status" value="1"/>
</dbReference>
<feature type="transmembrane region" description="Helical" evidence="1">
    <location>
        <begin position="296"/>
        <end position="315"/>
    </location>
</feature>
<proteinExistence type="predicted"/>
<dbReference type="Pfam" id="PF17784">
    <property type="entry name" value="Sulfotransfer_4"/>
    <property type="match status" value="1"/>
</dbReference>
<comment type="caution">
    <text evidence="2">The sequence shown here is derived from an EMBL/GenBank/DDBJ whole genome shotgun (WGS) entry which is preliminary data.</text>
</comment>
<dbReference type="Proteomes" id="UP000031737">
    <property type="component" value="Unassembled WGS sequence"/>
</dbReference>
<gene>
    <name evidence="2" type="ORF">TRSC58_04370</name>
</gene>
<keyword evidence="1" id="KW-0812">Transmembrane</keyword>
<evidence type="ECO:0000256" key="1">
    <source>
        <dbReference type="SAM" id="Phobius"/>
    </source>
</evidence>
<keyword evidence="1" id="KW-0472">Membrane</keyword>
<dbReference type="VEuPathDB" id="TriTrypDB:TRSC58_04370"/>
<keyword evidence="1" id="KW-1133">Transmembrane helix</keyword>
<dbReference type="PANTHER" id="PTHR36978:SF4">
    <property type="entry name" value="P-LOOP CONTAINING NUCLEOSIDE TRIPHOSPHATE HYDROLASE PROTEIN"/>
    <property type="match status" value="1"/>
</dbReference>
<evidence type="ECO:0000313" key="2">
    <source>
        <dbReference type="EMBL" id="ESL07936.1"/>
    </source>
</evidence>
<protein>
    <submittedName>
        <fullName evidence="2">Uncharacterized protein</fullName>
    </submittedName>
</protein>
<reference evidence="2 3" key="1">
    <citation type="submission" date="2013-07" db="EMBL/GenBank/DDBJ databases">
        <authorList>
            <person name="Stoco P.H."/>
            <person name="Wagner G."/>
            <person name="Gerber A."/>
            <person name="Zaha A."/>
            <person name="Thompson C."/>
            <person name="Bartholomeu D.C."/>
            <person name="Luckemeyer D.D."/>
            <person name="Bahia D."/>
            <person name="Loreto E."/>
            <person name="Prestes E.B."/>
            <person name="Lima F.M."/>
            <person name="Rodrigues-Luiz G."/>
            <person name="Vallejo G.A."/>
            <person name="Filho J.F."/>
            <person name="Monteiro K.M."/>
            <person name="Tyler K.M."/>
            <person name="de Almeida L.G."/>
            <person name="Ortiz M.F."/>
            <person name="Siervo M.A."/>
            <person name="de Moraes M.H."/>
            <person name="Cunha O.L."/>
            <person name="Mendonca-Neto R."/>
            <person name="Silva R."/>
            <person name="Teixeira S.M."/>
            <person name="Murta S.M."/>
            <person name="Sincero T.C."/>
            <person name="Mendes T.A."/>
            <person name="Urmenyi T.P."/>
            <person name="Silva V.G."/>
            <person name="da Rocha W.D."/>
            <person name="Andersson B."/>
            <person name="Romanha A.J."/>
            <person name="Steindel M."/>
            <person name="de Vasconcelos A.T."/>
            <person name="Grisard E.C."/>
        </authorList>
    </citation>
    <scope>NUCLEOTIDE SEQUENCE [LARGE SCALE GENOMIC DNA]</scope>
    <source>
        <strain evidence="2 3">SC58</strain>
    </source>
</reference>
<dbReference type="Gene3D" id="3.40.50.300">
    <property type="entry name" value="P-loop containing nucleotide triphosphate hydrolases"/>
    <property type="match status" value="1"/>
</dbReference>
<dbReference type="OrthoDB" id="272681at2759"/>
<accession>A0A061J1C2</accession>
<evidence type="ECO:0000313" key="3">
    <source>
        <dbReference type="Proteomes" id="UP000031737"/>
    </source>
</evidence>
<dbReference type="EMBL" id="AUPL01004370">
    <property type="protein sequence ID" value="ESL07936.1"/>
    <property type="molecule type" value="Genomic_DNA"/>
</dbReference>
<keyword evidence="3" id="KW-1185">Reference proteome</keyword>
<sequence>MFVCVCVYAHVPILMFLICGSFPSEVTAKRRSVFTFIALPASHCFECIGSNTINMWRRGQWLRAPPKVLCLTMVPGGGAMTRVLQQLGYTPYTFWHTFTGGRVTTHPQEWCMVLDKKKTFNPAMLDGSGRESSGCSRGFDALVGPPCSLAFEAILKECPLSTRVILVEELDKDAWAIDAATIWNPLLRQTEKAARRQAGVHLHQMVLKMTMGMTGSTRKISSATTLDMLEERVKAVVPKDRLLVYHYGSGWEPLCHFLSKPVPQLSDTGVVPFPPLESGRDVAADLSYRLQRVERVVLWVTCFLVAALVVLYTPLYTQLRACVAEYYEDYREAFEPVLRETDGNTISLRQALVLAKNTTMSFEEKWRARGGVAGAAGEALSKLADSGDKENEAG</sequence>
<dbReference type="InterPro" id="IPR040632">
    <property type="entry name" value="Sulfotransfer_4"/>
</dbReference>
<name>A0A061J1C2_TRYRA</name>